<dbReference type="InterPro" id="IPR037124">
    <property type="entry name" value="Chaperonin_GroES_sf"/>
</dbReference>
<keyword evidence="1" id="KW-0175">Coiled coil</keyword>
<sequence>MKEFRNELNANERVARKIIGTDTEAKFTVNDETADDIIKREKAEKFNEQVEAMENKLNSHMAAIEEQAEKLSADLGTVDITPMGNYALIKPFEHNPFQKMKVSKSGIYLDSGGVTPEYKSEEDGRMYEEEELIKVGMVVEIGHKCEFLKAGDLVFYNTMASAVNVPFYKLGLVVVNEQRIIAVVNDDLTERKKKLMNYGK</sequence>
<protein>
    <submittedName>
        <fullName evidence="2">GROEL PROTEIN/GROES PROTEIN, protein folding, CHAPERONE</fullName>
    </submittedName>
</protein>
<feature type="coiled-coil region" evidence="1">
    <location>
        <begin position="43"/>
        <end position="74"/>
    </location>
</feature>
<dbReference type="Gene3D" id="2.30.33.40">
    <property type="entry name" value="GroES chaperonin"/>
    <property type="match status" value="1"/>
</dbReference>
<evidence type="ECO:0000256" key="1">
    <source>
        <dbReference type="SAM" id="Coils"/>
    </source>
</evidence>
<accession>A0A8S5RAU5</accession>
<dbReference type="EMBL" id="BK059082">
    <property type="protein sequence ID" value="DAE28185.1"/>
    <property type="molecule type" value="Genomic_DNA"/>
</dbReference>
<evidence type="ECO:0000313" key="2">
    <source>
        <dbReference type="EMBL" id="DAE28185.1"/>
    </source>
</evidence>
<organism evidence="2">
    <name type="scientific">virus sp. ctQcs9</name>
    <dbReference type="NCBI Taxonomy" id="2825816"/>
    <lineage>
        <taxon>Viruses</taxon>
    </lineage>
</organism>
<reference evidence="2" key="1">
    <citation type="journal article" date="2021" name="Proc. Natl. Acad. Sci. U.S.A.">
        <title>A Catalog of Tens of Thousands of Viruses from Human Metagenomes Reveals Hidden Associations with Chronic Diseases.</title>
        <authorList>
            <person name="Tisza M.J."/>
            <person name="Buck C.B."/>
        </authorList>
    </citation>
    <scope>NUCLEOTIDE SEQUENCE</scope>
    <source>
        <strain evidence="2">CtQcs9</strain>
    </source>
</reference>
<name>A0A8S5RAU5_9VIRU</name>
<dbReference type="GO" id="GO:0006457">
    <property type="term" value="P:protein folding"/>
    <property type="evidence" value="ECO:0007669"/>
    <property type="project" value="InterPro"/>
</dbReference>
<proteinExistence type="predicted"/>